<protein>
    <submittedName>
        <fullName evidence="1">Uncharacterized protein</fullName>
    </submittedName>
</protein>
<accession>A0A505D7N2</accession>
<proteinExistence type="predicted"/>
<organism evidence="1 2">
    <name type="scientific">Streptomyces sporangiiformans</name>
    <dbReference type="NCBI Taxonomy" id="2315329"/>
    <lineage>
        <taxon>Bacteria</taxon>
        <taxon>Bacillati</taxon>
        <taxon>Actinomycetota</taxon>
        <taxon>Actinomycetes</taxon>
        <taxon>Kitasatosporales</taxon>
        <taxon>Streptomycetaceae</taxon>
        <taxon>Streptomyces</taxon>
    </lineage>
</organism>
<evidence type="ECO:0000313" key="2">
    <source>
        <dbReference type="Proteomes" id="UP000317378"/>
    </source>
</evidence>
<keyword evidence="2" id="KW-1185">Reference proteome</keyword>
<dbReference type="EMBL" id="VCHX02000173">
    <property type="protein sequence ID" value="TPQ18620.1"/>
    <property type="molecule type" value="Genomic_DNA"/>
</dbReference>
<sequence length="74" mass="8023">MGRHALRATPLPDPDVVFRPTRRDIAPVTGEPSARGPLACHACLYELGQRVLETNMRQDTGALAMNSGPARSRV</sequence>
<dbReference type="Proteomes" id="UP000317378">
    <property type="component" value="Unassembled WGS sequence"/>
</dbReference>
<comment type="caution">
    <text evidence="1">The sequence shown here is derived from an EMBL/GenBank/DDBJ whole genome shotgun (WGS) entry which is preliminary data.</text>
</comment>
<evidence type="ECO:0000313" key="1">
    <source>
        <dbReference type="EMBL" id="TPQ18620.1"/>
    </source>
</evidence>
<dbReference type="OrthoDB" id="4299856at2"/>
<name>A0A505D7N2_9ACTN</name>
<reference evidence="1 2" key="1">
    <citation type="submission" date="2019-06" db="EMBL/GenBank/DDBJ databases">
        <title>Streptomyces sporangiiformans sp. nov., a novel actinomycete isolated from soil in Mount Song.</title>
        <authorList>
            <person name="Han L."/>
        </authorList>
    </citation>
    <scope>NUCLEOTIDE SEQUENCE [LARGE SCALE GENOMIC DNA]</scope>
    <source>
        <strain evidence="1 2">NEAU-SSA 1</strain>
    </source>
</reference>
<gene>
    <name evidence="1" type="ORF">FGD71_030170</name>
</gene>
<dbReference type="AlphaFoldDB" id="A0A505D7N2"/>